<dbReference type="PANTHER" id="PTHR47488:SF13">
    <property type="entry name" value="BNAA01G17470D PROTEIN"/>
    <property type="match status" value="1"/>
</dbReference>
<organism evidence="2 3">
    <name type="scientific">Brassica rapa subsp. trilocularis</name>
    <dbReference type="NCBI Taxonomy" id="1813537"/>
    <lineage>
        <taxon>Eukaryota</taxon>
        <taxon>Viridiplantae</taxon>
        <taxon>Streptophyta</taxon>
        <taxon>Embryophyta</taxon>
        <taxon>Tracheophyta</taxon>
        <taxon>Spermatophyta</taxon>
        <taxon>Magnoliopsida</taxon>
        <taxon>eudicotyledons</taxon>
        <taxon>Gunneridae</taxon>
        <taxon>Pentapetalae</taxon>
        <taxon>rosids</taxon>
        <taxon>malvids</taxon>
        <taxon>Brassicales</taxon>
        <taxon>Brassicaceae</taxon>
        <taxon>Brassiceae</taxon>
        <taxon>Brassica</taxon>
    </lineage>
</organism>
<sequence>MAEKGKKKVFVYMGYICFVWIKKKFDQIKPVLLSLSFAVIRSLETSNPSVTMMKLKVDIDCAKCYKKVKKVLYKFPRELLSSFLFFKDSEIRDQWFDEKSNIVIIKVVCCSPERIMDKLCSKGGGSIKTIEIIEPPKPPPAQPSQKSKEIEKTNQTKESEKHTTSAPATAPSHAPAPKQPGPPPPVGPKQPGPTPPAVPKQPGPTPPAVPKQQGQPPPAVPRQPGPLPQPVPMMPQGQPVAMCCWPYYDGFGGGPAFYGYGMLLPQPYEYYGRPVYDSWGGGPPPGYRPCHLTRCNFFSEDNPQSCSIIEIRDQLFDEKSNIVIIKVVCCSPERIMDKLCSKGGGSIKTIEIVEPPKPPQPQPQAQPPPQKPKDAPKAAEKPKEAEKPKAAEKPKEAEKPKQPEKPKDAEKPKQPEKPKDAEKPKQPEKPKDAAPKPAPAPAGPSPSPAPKQPGPPPQAVPMMPQGQPVAMCCGPYYDGFGGGPAFNGYGMPPPQPYECYGRPVYDSWGGGPPPCYRPCPLNRCDYFSEENPQSCSIM</sequence>
<feature type="compositionally biased region" description="Basic and acidic residues" evidence="1">
    <location>
        <begin position="371"/>
        <end position="434"/>
    </location>
</feature>
<feature type="compositionally biased region" description="Pro residues" evidence="1">
    <location>
        <begin position="177"/>
        <end position="233"/>
    </location>
</feature>
<feature type="region of interest" description="Disordered" evidence="1">
    <location>
        <begin position="349"/>
        <end position="465"/>
    </location>
</feature>
<feature type="compositionally biased region" description="Pro residues" evidence="1">
    <location>
        <begin position="355"/>
        <end position="370"/>
    </location>
</feature>
<evidence type="ECO:0000313" key="2">
    <source>
        <dbReference type="EMBL" id="KAG5414362.1"/>
    </source>
</evidence>
<feature type="compositionally biased region" description="Basic and acidic residues" evidence="1">
    <location>
        <begin position="146"/>
        <end position="163"/>
    </location>
</feature>
<feature type="compositionally biased region" description="Pro residues" evidence="1">
    <location>
        <begin position="436"/>
        <end position="459"/>
    </location>
</feature>
<dbReference type="EMBL" id="JADBGQ010000001">
    <property type="protein sequence ID" value="KAG5414362.1"/>
    <property type="molecule type" value="Genomic_DNA"/>
</dbReference>
<proteinExistence type="predicted"/>
<dbReference type="Proteomes" id="UP000823674">
    <property type="component" value="Chromosome A01"/>
</dbReference>
<evidence type="ECO:0000256" key="1">
    <source>
        <dbReference type="SAM" id="MobiDB-lite"/>
    </source>
</evidence>
<gene>
    <name evidence="2" type="primary">A01p022890.1_BraROA</name>
    <name evidence="2" type="ORF">IGI04_001929</name>
</gene>
<accession>A0ABQ7NU33</accession>
<feature type="region of interest" description="Disordered" evidence="1">
    <location>
        <begin position="130"/>
        <end position="233"/>
    </location>
</feature>
<comment type="caution">
    <text evidence="2">The sequence shown here is derived from an EMBL/GenBank/DDBJ whole genome shotgun (WGS) entry which is preliminary data.</text>
</comment>
<evidence type="ECO:0008006" key="4">
    <source>
        <dbReference type="Google" id="ProtNLM"/>
    </source>
</evidence>
<evidence type="ECO:0000313" key="3">
    <source>
        <dbReference type="Proteomes" id="UP000823674"/>
    </source>
</evidence>
<name>A0ABQ7NU33_BRACM</name>
<keyword evidence="3" id="KW-1185">Reference proteome</keyword>
<feature type="compositionally biased region" description="Low complexity" evidence="1">
    <location>
        <begin position="164"/>
        <end position="176"/>
    </location>
</feature>
<reference evidence="2 3" key="1">
    <citation type="submission" date="2021-03" db="EMBL/GenBank/DDBJ databases">
        <authorList>
            <person name="King G.J."/>
            <person name="Bancroft I."/>
            <person name="Baten A."/>
            <person name="Bloomfield J."/>
            <person name="Borpatragohain P."/>
            <person name="He Z."/>
            <person name="Irish N."/>
            <person name="Irwin J."/>
            <person name="Liu K."/>
            <person name="Mauleon R.P."/>
            <person name="Moore J."/>
            <person name="Morris R."/>
            <person name="Ostergaard L."/>
            <person name="Wang B."/>
            <person name="Wells R."/>
        </authorList>
    </citation>
    <scope>NUCLEOTIDE SEQUENCE [LARGE SCALE GENOMIC DNA]</scope>
    <source>
        <strain evidence="2">R-o-18</strain>
        <tissue evidence="2">Leaf</tissue>
    </source>
</reference>
<protein>
    <recommendedName>
        <fullName evidence="4">HMA domain-containing protein</fullName>
    </recommendedName>
</protein>
<dbReference type="PANTHER" id="PTHR47488">
    <property type="entry name" value="HEAVY METAL TRANSPORT/DETOXIFICATION SUPERFAMILY PROTEIN"/>
    <property type="match status" value="1"/>
</dbReference>
<dbReference type="InterPro" id="IPR044169">
    <property type="entry name" value="PI21"/>
</dbReference>